<feature type="region of interest" description="Disordered" evidence="1">
    <location>
        <begin position="449"/>
        <end position="507"/>
    </location>
</feature>
<feature type="compositionally biased region" description="Basic and acidic residues" evidence="1">
    <location>
        <begin position="129"/>
        <end position="139"/>
    </location>
</feature>
<dbReference type="AlphaFoldDB" id="A0ABD1PP46"/>
<feature type="compositionally biased region" description="Polar residues" evidence="1">
    <location>
        <begin position="159"/>
        <end position="172"/>
    </location>
</feature>
<feature type="compositionally biased region" description="Polar residues" evidence="1">
    <location>
        <begin position="192"/>
        <end position="205"/>
    </location>
</feature>
<dbReference type="PANTHER" id="PTHR12112:SF39">
    <property type="entry name" value="EG:152A3.5 PROTEIN (FBGN0003116_PN PROTEIN)"/>
    <property type="match status" value="1"/>
</dbReference>
<protein>
    <submittedName>
        <fullName evidence="2">Uncharacterized protein</fullName>
    </submittedName>
</protein>
<feature type="compositionally biased region" description="Low complexity" evidence="1">
    <location>
        <begin position="493"/>
        <end position="504"/>
    </location>
</feature>
<proteinExistence type="predicted"/>
<dbReference type="PANTHER" id="PTHR12112">
    <property type="entry name" value="BNIP - RELATED"/>
    <property type="match status" value="1"/>
</dbReference>
<organism evidence="2 3">
    <name type="scientific">Abeliophyllum distichum</name>
    <dbReference type="NCBI Taxonomy" id="126358"/>
    <lineage>
        <taxon>Eukaryota</taxon>
        <taxon>Viridiplantae</taxon>
        <taxon>Streptophyta</taxon>
        <taxon>Embryophyta</taxon>
        <taxon>Tracheophyta</taxon>
        <taxon>Spermatophyta</taxon>
        <taxon>Magnoliopsida</taxon>
        <taxon>eudicotyledons</taxon>
        <taxon>Gunneridae</taxon>
        <taxon>Pentapetalae</taxon>
        <taxon>asterids</taxon>
        <taxon>lamiids</taxon>
        <taxon>Lamiales</taxon>
        <taxon>Oleaceae</taxon>
        <taxon>Forsythieae</taxon>
        <taxon>Abeliophyllum</taxon>
    </lineage>
</organism>
<dbReference type="FunFam" id="3.90.1640.10:FF:000010">
    <property type="entry name" value="Uncharacterized protein"/>
    <property type="match status" value="1"/>
</dbReference>
<dbReference type="InterPro" id="IPR038763">
    <property type="entry name" value="DHH_sf"/>
</dbReference>
<accession>A0ABD1PP46</accession>
<comment type="caution">
    <text evidence="2">The sequence shown here is derived from an EMBL/GenBank/DDBJ whole genome shotgun (WGS) entry which is preliminary data.</text>
</comment>
<sequence>MDRRFSRNLSNEGRGSINLQKKLAESKRVISRNEQVPDLSDLMNDLFFGASNTDKKAYNLTGNGHVLDDRDEEDFDSNTRSVSSRLTQEWLQEAKRIVASSPSRIDSPSRLAGSPRFATSQGRLSTSPLEKRDPFDRSARSPIPTPTNHPAISKRNFKDTASTTNNAPTTILDTPLLSPPKHLIESAHRRSISSTTCSRPESNVLSPPRNLVESAHRRSISSSTCSTDRILQKSNGLLKEGDLKSQELNKFLKEQRIKIEKILSGGINGKAKIVLSGPSNRDGKCGKQQQAAWLFHHVGLDATALLFANEVDLETLIMEKRLSMLVVGEDILLTNGEVGSGCTMVTDNYCEDAYDLLQTPIVKKLLLAGILLDTQNLNVSTKLSMARDAEAVQLLSVGSVPNYRNAIFDQLMQDQRDNDFLEVLHHSYGKPSGESNWDSGASIEKRISEKYPFSEGTAPRGKNQNNTKDESNQKVSPISGTHAASPMKMPVQAPAKTPAKAANASQGKNKNFFAKLFGFGSKQ</sequence>
<dbReference type="EMBL" id="JBFOLK010000013">
    <property type="protein sequence ID" value="KAL2465397.1"/>
    <property type="molecule type" value="Genomic_DNA"/>
</dbReference>
<reference evidence="3" key="1">
    <citation type="submission" date="2024-07" db="EMBL/GenBank/DDBJ databases">
        <title>Two chromosome-level genome assemblies of Korean endemic species Abeliophyllum distichum and Forsythia ovata (Oleaceae).</title>
        <authorList>
            <person name="Jang H."/>
        </authorList>
    </citation>
    <scope>NUCLEOTIDE SEQUENCE [LARGE SCALE GENOMIC DNA]</scope>
</reference>
<evidence type="ECO:0000313" key="2">
    <source>
        <dbReference type="EMBL" id="KAL2465397.1"/>
    </source>
</evidence>
<evidence type="ECO:0000256" key="1">
    <source>
        <dbReference type="SAM" id="MobiDB-lite"/>
    </source>
</evidence>
<dbReference type="Gene3D" id="3.90.1640.10">
    <property type="entry name" value="inorganic pyrophosphatase (n-terminal core)"/>
    <property type="match status" value="1"/>
</dbReference>
<gene>
    <name evidence="2" type="ORF">Adt_41248</name>
</gene>
<dbReference type="SUPFAM" id="SSF64182">
    <property type="entry name" value="DHH phosphoesterases"/>
    <property type="match status" value="1"/>
</dbReference>
<feature type="compositionally biased region" description="Polar residues" evidence="1">
    <location>
        <begin position="117"/>
        <end position="128"/>
    </location>
</feature>
<dbReference type="Proteomes" id="UP001604336">
    <property type="component" value="Unassembled WGS sequence"/>
</dbReference>
<feature type="region of interest" description="Disordered" evidence="1">
    <location>
        <begin position="99"/>
        <end position="225"/>
    </location>
</feature>
<keyword evidence="3" id="KW-1185">Reference proteome</keyword>
<evidence type="ECO:0000313" key="3">
    <source>
        <dbReference type="Proteomes" id="UP001604336"/>
    </source>
</evidence>
<name>A0ABD1PP46_9LAMI</name>